<dbReference type="GeneID" id="93575115"/>
<dbReference type="OMA" id="EQRFDMC"/>
<name>A0A1L9UR31_ASPBC</name>
<feature type="region of interest" description="Disordered" evidence="1">
    <location>
        <begin position="1"/>
        <end position="21"/>
    </location>
</feature>
<evidence type="ECO:0000313" key="2">
    <source>
        <dbReference type="EMBL" id="OJJ74026.1"/>
    </source>
</evidence>
<feature type="compositionally biased region" description="Basic and acidic residues" evidence="1">
    <location>
        <begin position="10"/>
        <end position="21"/>
    </location>
</feature>
<evidence type="ECO:0000313" key="3">
    <source>
        <dbReference type="Proteomes" id="UP000184499"/>
    </source>
</evidence>
<dbReference type="VEuPathDB" id="FungiDB:ASPBRDRAFT_29178"/>
<dbReference type="OrthoDB" id="4397483at2759"/>
<sequence>MQSTQGNEAARTRAREKDRRYQDKCASIEKEELFPLLEQRFDMCNKVCGRSDVERLRERVRDAYQPHMTPHKISEIIKVVEQNIRHSLFQRTPEKLRGHYNQFSLEKLYENVARL</sequence>
<reference evidence="3" key="1">
    <citation type="journal article" date="2017" name="Genome Biol.">
        <title>Comparative genomics reveals high biological diversity and specific adaptations in the industrially and medically important fungal genus Aspergillus.</title>
        <authorList>
            <person name="de Vries R.P."/>
            <person name="Riley R."/>
            <person name="Wiebenga A."/>
            <person name="Aguilar-Osorio G."/>
            <person name="Amillis S."/>
            <person name="Uchima C.A."/>
            <person name="Anderluh G."/>
            <person name="Asadollahi M."/>
            <person name="Askin M."/>
            <person name="Barry K."/>
            <person name="Battaglia E."/>
            <person name="Bayram O."/>
            <person name="Benocci T."/>
            <person name="Braus-Stromeyer S.A."/>
            <person name="Caldana C."/>
            <person name="Canovas D."/>
            <person name="Cerqueira G.C."/>
            <person name="Chen F."/>
            <person name="Chen W."/>
            <person name="Choi C."/>
            <person name="Clum A."/>
            <person name="Dos Santos R.A."/>
            <person name="Damasio A.R."/>
            <person name="Diallinas G."/>
            <person name="Emri T."/>
            <person name="Fekete E."/>
            <person name="Flipphi M."/>
            <person name="Freyberg S."/>
            <person name="Gallo A."/>
            <person name="Gournas C."/>
            <person name="Habgood R."/>
            <person name="Hainaut M."/>
            <person name="Harispe M.L."/>
            <person name="Henrissat B."/>
            <person name="Hilden K.S."/>
            <person name="Hope R."/>
            <person name="Hossain A."/>
            <person name="Karabika E."/>
            <person name="Karaffa L."/>
            <person name="Karanyi Z."/>
            <person name="Krasevec N."/>
            <person name="Kuo A."/>
            <person name="Kusch H."/>
            <person name="LaButti K."/>
            <person name="Lagendijk E.L."/>
            <person name="Lapidus A."/>
            <person name="Levasseur A."/>
            <person name="Lindquist E."/>
            <person name="Lipzen A."/>
            <person name="Logrieco A.F."/>
            <person name="MacCabe A."/>
            <person name="Maekelae M.R."/>
            <person name="Malavazi I."/>
            <person name="Melin P."/>
            <person name="Meyer V."/>
            <person name="Mielnichuk N."/>
            <person name="Miskei M."/>
            <person name="Molnar A.P."/>
            <person name="Mule G."/>
            <person name="Ngan C.Y."/>
            <person name="Orejas M."/>
            <person name="Orosz E."/>
            <person name="Ouedraogo J.P."/>
            <person name="Overkamp K.M."/>
            <person name="Park H.-S."/>
            <person name="Perrone G."/>
            <person name="Piumi F."/>
            <person name="Punt P.J."/>
            <person name="Ram A.F."/>
            <person name="Ramon A."/>
            <person name="Rauscher S."/>
            <person name="Record E."/>
            <person name="Riano-Pachon D.M."/>
            <person name="Robert V."/>
            <person name="Roehrig J."/>
            <person name="Ruller R."/>
            <person name="Salamov A."/>
            <person name="Salih N.S."/>
            <person name="Samson R.A."/>
            <person name="Sandor E."/>
            <person name="Sanguinetti M."/>
            <person name="Schuetze T."/>
            <person name="Sepcic K."/>
            <person name="Shelest E."/>
            <person name="Sherlock G."/>
            <person name="Sophianopoulou V."/>
            <person name="Squina F.M."/>
            <person name="Sun H."/>
            <person name="Susca A."/>
            <person name="Todd R.B."/>
            <person name="Tsang A."/>
            <person name="Unkles S.E."/>
            <person name="van de Wiele N."/>
            <person name="van Rossen-Uffink D."/>
            <person name="Oliveira J.V."/>
            <person name="Vesth T.C."/>
            <person name="Visser J."/>
            <person name="Yu J.-H."/>
            <person name="Zhou M."/>
            <person name="Andersen M.R."/>
            <person name="Archer D.B."/>
            <person name="Baker S.E."/>
            <person name="Benoit I."/>
            <person name="Brakhage A.A."/>
            <person name="Braus G.H."/>
            <person name="Fischer R."/>
            <person name="Frisvad J.C."/>
            <person name="Goldman G.H."/>
            <person name="Houbraken J."/>
            <person name="Oakley B."/>
            <person name="Pocsi I."/>
            <person name="Scazzocchio C."/>
            <person name="Seiboth B."/>
            <person name="vanKuyk P.A."/>
            <person name="Wortman J."/>
            <person name="Dyer P.S."/>
            <person name="Grigoriev I.V."/>
        </authorList>
    </citation>
    <scope>NUCLEOTIDE SEQUENCE [LARGE SCALE GENOMIC DNA]</scope>
    <source>
        <strain evidence="3">CBS 101740 / IMI 381727 / IBT 21946</strain>
    </source>
</reference>
<gene>
    <name evidence="2" type="ORF">ASPBRDRAFT_29178</name>
</gene>
<proteinExistence type="predicted"/>
<dbReference type="RefSeq" id="XP_067481274.1">
    <property type="nucleotide sequence ID" value="XM_067622627.1"/>
</dbReference>
<keyword evidence="3" id="KW-1185">Reference proteome</keyword>
<protein>
    <submittedName>
        <fullName evidence="2">Uncharacterized protein</fullName>
    </submittedName>
</protein>
<dbReference type="Proteomes" id="UP000184499">
    <property type="component" value="Unassembled WGS sequence"/>
</dbReference>
<accession>A0A1L9UR31</accession>
<dbReference type="EMBL" id="KV878682">
    <property type="protein sequence ID" value="OJJ74026.1"/>
    <property type="molecule type" value="Genomic_DNA"/>
</dbReference>
<organism evidence="2 3">
    <name type="scientific">Aspergillus brasiliensis (strain CBS 101740 / IMI 381727 / IBT 21946)</name>
    <dbReference type="NCBI Taxonomy" id="767769"/>
    <lineage>
        <taxon>Eukaryota</taxon>
        <taxon>Fungi</taxon>
        <taxon>Dikarya</taxon>
        <taxon>Ascomycota</taxon>
        <taxon>Pezizomycotina</taxon>
        <taxon>Eurotiomycetes</taxon>
        <taxon>Eurotiomycetidae</taxon>
        <taxon>Eurotiales</taxon>
        <taxon>Aspergillaceae</taxon>
        <taxon>Aspergillus</taxon>
        <taxon>Aspergillus subgen. Circumdati</taxon>
    </lineage>
</organism>
<evidence type="ECO:0000256" key="1">
    <source>
        <dbReference type="SAM" id="MobiDB-lite"/>
    </source>
</evidence>
<dbReference type="AlphaFoldDB" id="A0A1L9UR31"/>